<evidence type="ECO:0000313" key="2">
    <source>
        <dbReference type="Proteomes" id="UP000018808"/>
    </source>
</evidence>
<dbReference type="GeneID" id="18504719"/>
<dbReference type="Gene3D" id="2.30.30.100">
    <property type="match status" value="1"/>
</dbReference>
<dbReference type="KEGG" id="vg:18504719"/>
<dbReference type="RefSeq" id="YP_009008277.1">
    <property type="nucleotide sequence ID" value="NC_023587.1"/>
</dbReference>
<gene>
    <name evidence="1" type="ORF">S-MbCM7_143</name>
</gene>
<dbReference type="EMBL" id="KF156338">
    <property type="protein sequence ID" value="AHB80557.1"/>
    <property type="molecule type" value="Genomic_DNA"/>
</dbReference>
<name>V5USQ7_9CAUD</name>
<protein>
    <submittedName>
        <fullName evidence="1">Uncharacterized protein</fullName>
    </submittedName>
</protein>
<sequence length="124" mass="14090">MTANHPIRVVTLSTAERVLCLFTDVRDESEPERILGYKMAEPFNLSLGELDENGNYPVKYNRWCMFSPEREFLLSGQHIIAVSVPDENIVEQYVQQLEAAGITRDQIFIEVENGNNSEPAETAE</sequence>
<reference evidence="1 2" key="1">
    <citation type="journal article" date="2014" name="Nature">
        <title>Viral tagging reveals discrete populations in Synechococcus viral genome sequence space.</title>
        <authorList>
            <person name="Deng L."/>
            <person name="Ignacio Espinoza J.C."/>
            <person name="Gregory A.C."/>
            <person name="Poulos B.T."/>
            <person name="Weitz J.S."/>
            <person name="Hugenholtz P."/>
            <person name="Sullivan M.B."/>
        </authorList>
    </citation>
    <scope>NUCLEOTIDE SEQUENCE [LARGE SCALE GENOMIC DNA]</scope>
</reference>
<dbReference type="OrthoDB" id="20102at10239"/>
<keyword evidence="2" id="KW-1185">Reference proteome</keyword>
<organism evidence="1 2">
    <name type="scientific">Synechococcus phage ACG-2014h</name>
    <dbReference type="NCBI Taxonomy" id="1340810"/>
    <lineage>
        <taxon>Viruses</taxon>
        <taxon>Duplodnaviria</taxon>
        <taxon>Heunggongvirae</taxon>
        <taxon>Uroviricota</taxon>
        <taxon>Caudoviricetes</taxon>
        <taxon>Pantevenvirales</taxon>
        <taxon>Kyanoviridae</taxon>
        <taxon>Sedonavirus</taxon>
        <taxon>Sedonavirus tusconh</taxon>
    </lineage>
</organism>
<dbReference type="Proteomes" id="UP000018808">
    <property type="component" value="Segment"/>
</dbReference>
<accession>V5USQ7</accession>
<evidence type="ECO:0000313" key="1">
    <source>
        <dbReference type="EMBL" id="AHB80557.1"/>
    </source>
</evidence>
<proteinExistence type="predicted"/>